<sequence>MVADVSTPMCRVLATIKENAGSLRRGSDGFRGALLWIRAALELRKSHRAALHVPLRGIMGRASKNRAAVKPVAERLQEVEDSGATRAAEDVGSGVESVVRQQLRGLPSRLSEKEPRGCQKRVRGQNNWMANDKVWEGAKQKNLDRLAGASGSGKVQSTTKI</sequence>
<keyword evidence="2" id="KW-1185">Reference proteome</keyword>
<organism evidence="1 2">
    <name type="scientific">Pleurodeles waltl</name>
    <name type="common">Iberian ribbed newt</name>
    <dbReference type="NCBI Taxonomy" id="8319"/>
    <lineage>
        <taxon>Eukaryota</taxon>
        <taxon>Metazoa</taxon>
        <taxon>Chordata</taxon>
        <taxon>Craniata</taxon>
        <taxon>Vertebrata</taxon>
        <taxon>Euteleostomi</taxon>
        <taxon>Amphibia</taxon>
        <taxon>Batrachia</taxon>
        <taxon>Caudata</taxon>
        <taxon>Salamandroidea</taxon>
        <taxon>Salamandridae</taxon>
        <taxon>Pleurodelinae</taxon>
        <taxon>Pleurodeles</taxon>
    </lineage>
</organism>
<dbReference type="Proteomes" id="UP001066276">
    <property type="component" value="Chromosome 3_2"/>
</dbReference>
<dbReference type="EMBL" id="JANPWB010000006">
    <property type="protein sequence ID" value="KAJ1181993.1"/>
    <property type="molecule type" value="Genomic_DNA"/>
</dbReference>
<comment type="caution">
    <text evidence="1">The sequence shown here is derived from an EMBL/GenBank/DDBJ whole genome shotgun (WGS) entry which is preliminary data.</text>
</comment>
<evidence type="ECO:0000313" key="2">
    <source>
        <dbReference type="Proteomes" id="UP001066276"/>
    </source>
</evidence>
<proteinExistence type="predicted"/>
<accession>A0AAV7TZR4</accession>
<reference evidence="1" key="1">
    <citation type="journal article" date="2022" name="bioRxiv">
        <title>Sequencing and chromosome-scale assembly of the giantPleurodeles waltlgenome.</title>
        <authorList>
            <person name="Brown T."/>
            <person name="Elewa A."/>
            <person name="Iarovenko S."/>
            <person name="Subramanian E."/>
            <person name="Araus A.J."/>
            <person name="Petzold A."/>
            <person name="Susuki M."/>
            <person name="Suzuki K.-i.T."/>
            <person name="Hayashi T."/>
            <person name="Toyoda A."/>
            <person name="Oliveira C."/>
            <person name="Osipova E."/>
            <person name="Leigh N.D."/>
            <person name="Simon A."/>
            <person name="Yun M.H."/>
        </authorList>
    </citation>
    <scope>NUCLEOTIDE SEQUENCE</scope>
    <source>
        <strain evidence="1">20211129_DDA</strain>
        <tissue evidence="1">Liver</tissue>
    </source>
</reference>
<gene>
    <name evidence="1" type="ORF">NDU88_007192</name>
</gene>
<name>A0AAV7TZR4_PLEWA</name>
<protein>
    <submittedName>
        <fullName evidence="1">Uncharacterized protein</fullName>
    </submittedName>
</protein>
<evidence type="ECO:0000313" key="1">
    <source>
        <dbReference type="EMBL" id="KAJ1181993.1"/>
    </source>
</evidence>
<dbReference type="AlphaFoldDB" id="A0AAV7TZR4"/>